<dbReference type="STRING" id="1965070.A0A3S3NUZ2"/>
<comment type="caution">
    <text evidence="6">The sequence shown here is derived from an EMBL/GenBank/DDBJ whole genome shotgun (WGS) entry which is preliminary data.</text>
</comment>
<dbReference type="InterPro" id="IPR002893">
    <property type="entry name" value="Znf_MYND"/>
</dbReference>
<evidence type="ECO:0000259" key="5">
    <source>
        <dbReference type="PROSITE" id="PS50865"/>
    </source>
</evidence>
<dbReference type="PANTHER" id="PTHR12197:SF251">
    <property type="entry name" value="EG:BACR7C10.4 PROTEIN"/>
    <property type="match status" value="1"/>
</dbReference>
<dbReference type="PANTHER" id="PTHR12197">
    <property type="entry name" value="HISTONE-LYSINE N-METHYLTRANSFERASE SMYD"/>
    <property type="match status" value="1"/>
</dbReference>
<dbReference type="Gene3D" id="6.10.140.2220">
    <property type="match status" value="1"/>
</dbReference>
<keyword evidence="3" id="KW-0862">Zinc</keyword>
<gene>
    <name evidence="6" type="ORF">B4U79_16202</name>
</gene>
<dbReference type="SUPFAM" id="SSF144232">
    <property type="entry name" value="HIT/MYND zinc finger-like"/>
    <property type="match status" value="1"/>
</dbReference>
<dbReference type="AlphaFoldDB" id="A0A3S3NUZ2"/>
<dbReference type="Proteomes" id="UP000285301">
    <property type="component" value="Unassembled WGS sequence"/>
</dbReference>
<sequence>MGFKTGETILCTQPLVQVLYSNWKGKRCDYCFKAGPVRKCMKCQFVFYCNVECQRNDWNPCHKIECRCKFHEILNDFVDCMETRGCPKWKTAQIQLIFRYMTKIKLDAKVGTKEYNLPYGKRLKLSDVKLKRDLSKGSLILRTASIWSRLAAFPNIRNIFGSSGSLFYNAVSIIDRFQIRITDTSLSIYELSAEETLLGEGFYPELMTFEHSCLPNAAFTFDGTVVSLQALSDVECDEVRINYTDVVGSPQGMLLPTKVRCENLILRGIECNCKLCENDTIWKDKDYVNLMRGLTILSKGELEFAESHVSAISHGIDKIQSKFGKFHPTITLMLYRMAYYQIVKQKWTEAVITIDKLIDAIAITHPNETKECVAQLSVLKEALLEADKKTIELNAIDLFKKRF</sequence>
<organism evidence="6 7">
    <name type="scientific">Dinothrombium tinctorium</name>
    <dbReference type="NCBI Taxonomy" id="1965070"/>
    <lineage>
        <taxon>Eukaryota</taxon>
        <taxon>Metazoa</taxon>
        <taxon>Ecdysozoa</taxon>
        <taxon>Arthropoda</taxon>
        <taxon>Chelicerata</taxon>
        <taxon>Arachnida</taxon>
        <taxon>Acari</taxon>
        <taxon>Acariformes</taxon>
        <taxon>Trombidiformes</taxon>
        <taxon>Prostigmata</taxon>
        <taxon>Anystina</taxon>
        <taxon>Parasitengona</taxon>
        <taxon>Trombidioidea</taxon>
        <taxon>Trombidiidae</taxon>
        <taxon>Dinothrombium</taxon>
    </lineage>
</organism>
<reference evidence="6 7" key="1">
    <citation type="journal article" date="2018" name="Gigascience">
        <title>Genomes of trombidid mites reveal novel predicted allergens and laterally-transferred genes associated with secondary metabolism.</title>
        <authorList>
            <person name="Dong X."/>
            <person name="Chaisiri K."/>
            <person name="Xia D."/>
            <person name="Armstrong S.D."/>
            <person name="Fang Y."/>
            <person name="Donnelly M.J."/>
            <person name="Kadowaki T."/>
            <person name="McGarry J.W."/>
            <person name="Darby A.C."/>
            <person name="Makepeace B.L."/>
        </authorList>
    </citation>
    <scope>NUCLEOTIDE SEQUENCE [LARGE SCALE GENOMIC DNA]</scope>
    <source>
        <strain evidence="6">UoL-WK</strain>
    </source>
</reference>
<evidence type="ECO:0000256" key="2">
    <source>
        <dbReference type="ARBA" id="ARBA00022771"/>
    </source>
</evidence>
<dbReference type="Gene3D" id="2.170.270.10">
    <property type="entry name" value="SET domain"/>
    <property type="match status" value="1"/>
</dbReference>
<name>A0A3S3NUZ2_9ACAR</name>
<dbReference type="PROSITE" id="PS50865">
    <property type="entry name" value="ZF_MYND_2"/>
    <property type="match status" value="1"/>
</dbReference>
<dbReference type="Gene3D" id="1.10.220.160">
    <property type="match status" value="1"/>
</dbReference>
<dbReference type="GO" id="GO:0008270">
    <property type="term" value="F:zinc ion binding"/>
    <property type="evidence" value="ECO:0007669"/>
    <property type="project" value="UniProtKB-KW"/>
</dbReference>
<keyword evidence="7" id="KW-1185">Reference proteome</keyword>
<dbReference type="InterPro" id="IPR046341">
    <property type="entry name" value="SET_dom_sf"/>
</dbReference>
<feature type="domain" description="MYND-type" evidence="5">
    <location>
        <begin position="28"/>
        <end position="66"/>
    </location>
</feature>
<dbReference type="InterPro" id="IPR050869">
    <property type="entry name" value="H3K4_H4K5_MeTrfase"/>
</dbReference>
<protein>
    <recommendedName>
        <fullName evidence="5">MYND-type domain-containing protein</fullName>
    </recommendedName>
</protein>
<evidence type="ECO:0000256" key="3">
    <source>
        <dbReference type="ARBA" id="ARBA00022833"/>
    </source>
</evidence>
<dbReference type="EMBL" id="NCKU01004032">
    <property type="protein sequence ID" value="RWS06539.1"/>
    <property type="molecule type" value="Genomic_DNA"/>
</dbReference>
<evidence type="ECO:0000313" key="6">
    <source>
        <dbReference type="EMBL" id="RWS06539.1"/>
    </source>
</evidence>
<evidence type="ECO:0000256" key="1">
    <source>
        <dbReference type="ARBA" id="ARBA00022723"/>
    </source>
</evidence>
<dbReference type="OrthoDB" id="10008965at2759"/>
<proteinExistence type="predicted"/>
<evidence type="ECO:0000256" key="4">
    <source>
        <dbReference type="PROSITE-ProRule" id="PRU00134"/>
    </source>
</evidence>
<keyword evidence="1" id="KW-0479">Metal-binding</keyword>
<evidence type="ECO:0000313" key="7">
    <source>
        <dbReference type="Proteomes" id="UP000285301"/>
    </source>
</evidence>
<dbReference type="SUPFAM" id="SSF82199">
    <property type="entry name" value="SET domain"/>
    <property type="match status" value="1"/>
</dbReference>
<dbReference type="PROSITE" id="PS01360">
    <property type="entry name" value="ZF_MYND_1"/>
    <property type="match status" value="1"/>
</dbReference>
<dbReference type="Pfam" id="PF01753">
    <property type="entry name" value="zf-MYND"/>
    <property type="match status" value="1"/>
</dbReference>
<keyword evidence="2 4" id="KW-0863">Zinc-finger</keyword>
<dbReference type="GO" id="GO:0005634">
    <property type="term" value="C:nucleus"/>
    <property type="evidence" value="ECO:0007669"/>
    <property type="project" value="TreeGrafter"/>
</dbReference>
<accession>A0A3S3NUZ2</accession>